<name>A0A848IW89_9BACT</name>
<dbReference type="InterPro" id="IPR045444">
    <property type="entry name" value="DUF6503"/>
</dbReference>
<gene>
    <name evidence="1" type="ORF">HH304_03975</name>
</gene>
<dbReference type="Pfam" id="PF20113">
    <property type="entry name" value="DUF6503"/>
    <property type="match status" value="1"/>
</dbReference>
<accession>A0A848IW89</accession>
<organism evidence="1 2">
    <name type="scientific">Marinigracilibium pacificum</name>
    <dbReference type="NCBI Taxonomy" id="2729599"/>
    <lineage>
        <taxon>Bacteria</taxon>
        <taxon>Pseudomonadati</taxon>
        <taxon>Bacteroidota</taxon>
        <taxon>Cytophagia</taxon>
        <taxon>Cytophagales</taxon>
        <taxon>Flammeovirgaceae</taxon>
        <taxon>Marinigracilibium</taxon>
    </lineage>
</organism>
<dbReference type="Proteomes" id="UP000559010">
    <property type="component" value="Unassembled WGS sequence"/>
</dbReference>
<dbReference type="EMBL" id="JABBNU010000002">
    <property type="protein sequence ID" value="NMM47545.1"/>
    <property type="molecule type" value="Genomic_DNA"/>
</dbReference>
<proteinExistence type="predicted"/>
<sequence length="222" mass="25957">MGKKSSLFTFLIICCFIFSCGKKQDPKYIIGKSIAYHDPQGNWPKFKGQLKYEEIHLSGDSQVIRNTTVWLDNNKNEFRINRGDTEIHGVVNDSCFITKGDVDCGRVFKLRNYYTYLWGLPMKLTDPGTSFKDEYSDTVFNDIPVYKITVEYDTDIWDYFIMKDNYRMIGYQFVKKSGGGEIIYLEDEIEVEGMKIPQKRSWYTLGDKRYLGTDYLISSEIK</sequence>
<protein>
    <submittedName>
        <fullName evidence="1">Uncharacterized protein</fullName>
    </submittedName>
</protein>
<evidence type="ECO:0000313" key="2">
    <source>
        <dbReference type="Proteomes" id="UP000559010"/>
    </source>
</evidence>
<evidence type="ECO:0000313" key="1">
    <source>
        <dbReference type="EMBL" id="NMM47545.1"/>
    </source>
</evidence>
<comment type="caution">
    <text evidence="1">The sequence shown here is derived from an EMBL/GenBank/DDBJ whole genome shotgun (WGS) entry which is preliminary data.</text>
</comment>
<dbReference type="AlphaFoldDB" id="A0A848IW89"/>
<dbReference type="PROSITE" id="PS51257">
    <property type="entry name" value="PROKAR_LIPOPROTEIN"/>
    <property type="match status" value="1"/>
</dbReference>
<dbReference type="RefSeq" id="WP_169678167.1">
    <property type="nucleotide sequence ID" value="NZ_JABBNU010000002.1"/>
</dbReference>
<keyword evidence="2" id="KW-1185">Reference proteome</keyword>
<reference evidence="1 2" key="1">
    <citation type="submission" date="2020-04" db="EMBL/GenBank/DDBJ databases">
        <title>Flammeovirgaceae bacterium KN852 isolated from deep sea.</title>
        <authorList>
            <person name="Zhang D.-C."/>
        </authorList>
    </citation>
    <scope>NUCLEOTIDE SEQUENCE [LARGE SCALE GENOMIC DNA]</scope>
    <source>
        <strain evidence="1 2">KN852</strain>
    </source>
</reference>